<dbReference type="GO" id="GO:0003700">
    <property type="term" value="F:DNA-binding transcription factor activity"/>
    <property type="evidence" value="ECO:0007669"/>
    <property type="project" value="InterPro"/>
</dbReference>
<name>A0A6G7XFA3_9MICO</name>
<reference evidence="5 6" key="1">
    <citation type="submission" date="2020-03" db="EMBL/GenBank/DDBJ databases">
        <title>Leucobacter sp. nov., isolated from beetles.</title>
        <authorList>
            <person name="Hyun D.-W."/>
            <person name="Bae J.-W."/>
        </authorList>
    </citation>
    <scope>NUCLEOTIDE SEQUENCE [LARGE SCALE GENOMIC DNA]</scope>
    <source>
        <strain evidence="5 6">HDW9C</strain>
    </source>
</reference>
<dbReference type="InterPro" id="IPR023187">
    <property type="entry name" value="Tscrpt_reg_MarR-type_CS"/>
</dbReference>
<dbReference type="AlphaFoldDB" id="A0A6G7XFA3"/>
<dbReference type="PROSITE" id="PS01117">
    <property type="entry name" value="HTH_MARR_1"/>
    <property type="match status" value="1"/>
</dbReference>
<dbReference type="PANTHER" id="PTHR33164:SF99">
    <property type="entry name" value="MARR FAMILY REGULATORY PROTEIN"/>
    <property type="match status" value="1"/>
</dbReference>
<proteinExistence type="predicted"/>
<dbReference type="InterPro" id="IPR000835">
    <property type="entry name" value="HTH_MarR-typ"/>
</dbReference>
<dbReference type="KEGG" id="lvi:G7068_07495"/>
<feature type="domain" description="HTH marR-type" evidence="4">
    <location>
        <begin position="12"/>
        <end position="146"/>
    </location>
</feature>
<organism evidence="5 6">
    <name type="scientific">Leucobacter viscericola</name>
    <dbReference type="NCBI Taxonomy" id="2714935"/>
    <lineage>
        <taxon>Bacteria</taxon>
        <taxon>Bacillati</taxon>
        <taxon>Actinomycetota</taxon>
        <taxon>Actinomycetes</taxon>
        <taxon>Micrococcales</taxon>
        <taxon>Microbacteriaceae</taxon>
        <taxon>Leucobacter</taxon>
    </lineage>
</organism>
<evidence type="ECO:0000313" key="5">
    <source>
        <dbReference type="EMBL" id="QIK63058.1"/>
    </source>
</evidence>
<evidence type="ECO:0000256" key="3">
    <source>
        <dbReference type="ARBA" id="ARBA00023163"/>
    </source>
</evidence>
<keyword evidence="3" id="KW-0804">Transcription</keyword>
<dbReference type="SUPFAM" id="SSF46785">
    <property type="entry name" value="Winged helix' DNA-binding domain"/>
    <property type="match status" value="1"/>
</dbReference>
<dbReference type="PRINTS" id="PR00598">
    <property type="entry name" value="HTHMARR"/>
</dbReference>
<evidence type="ECO:0000313" key="6">
    <source>
        <dbReference type="Proteomes" id="UP000502677"/>
    </source>
</evidence>
<dbReference type="Proteomes" id="UP000502677">
    <property type="component" value="Chromosome"/>
</dbReference>
<dbReference type="Gene3D" id="1.10.10.10">
    <property type="entry name" value="Winged helix-like DNA-binding domain superfamily/Winged helix DNA-binding domain"/>
    <property type="match status" value="1"/>
</dbReference>
<gene>
    <name evidence="5" type="ORF">G7068_07495</name>
</gene>
<sequence length="150" mass="16513">MGTNTRIDVRLANEAWEALMTAHATLMGRYAAEDMWSEATVSEYDVLYTLAKGGRPMRISEIQQGVLLSQPALSRAVDRLVTRGLLSRCPDATDGRAVQVALTEEGIRVQREVGRAHAKSVARDVGGELTEAEMRELQRLCKKLLGSQNT</sequence>
<dbReference type="GO" id="GO:0006950">
    <property type="term" value="P:response to stress"/>
    <property type="evidence" value="ECO:0007669"/>
    <property type="project" value="TreeGrafter"/>
</dbReference>
<evidence type="ECO:0000256" key="1">
    <source>
        <dbReference type="ARBA" id="ARBA00023015"/>
    </source>
</evidence>
<dbReference type="InterPro" id="IPR039422">
    <property type="entry name" value="MarR/SlyA-like"/>
</dbReference>
<keyword evidence="1" id="KW-0805">Transcription regulation</keyword>
<dbReference type="PROSITE" id="PS50995">
    <property type="entry name" value="HTH_MARR_2"/>
    <property type="match status" value="1"/>
</dbReference>
<evidence type="ECO:0000259" key="4">
    <source>
        <dbReference type="PROSITE" id="PS50995"/>
    </source>
</evidence>
<dbReference type="GO" id="GO:0003677">
    <property type="term" value="F:DNA binding"/>
    <property type="evidence" value="ECO:0007669"/>
    <property type="project" value="UniProtKB-KW"/>
</dbReference>
<keyword evidence="6" id="KW-1185">Reference proteome</keyword>
<dbReference type="SMART" id="SM00347">
    <property type="entry name" value="HTH_MARR"/>
    <property type="match status" value="1"/>
</dbReference>
<dbReference type="Pfam" id="PF12802">
    <property type="entry name" value="MarR_2"/>
    <property type="match status" value="1"/>
</dbReference>
<protein>
    <submittedName>
        <fullName evidence="5">MarR family transcriptional regulator</fullName>
    </submittedName>
</protein>
<dbReference type="EMBL" id="CP049863">
    <property type="protein sequence ID" value="QIK63058.1"/>
    <property type="molecule type" value="Genomic_DNA"/>
</dbReference>
<dbReference type="InterPro" id="IPR036388">
    <property type="entry name" value="WH-like_DNA-bd_sf"/>
</dbReference>
<dbReference type="RefSeq" id="WP_166290724.1">
    <property type="nucleotide sequence ID" value="NZ_CP049863.1"/>
</dbReference>
<evidence type="ECO:0000256" key="2">
    <source>
        <dbReference type="ARBA" id="ARBA00023125"/>
    </source>
</evidence>
<accession>A0A6G7XFA3</accession>
<keyword evidence="2" id="KW-0238">DNA-binding</keyword>
<dbReference type="PANTHER" id="PTHR33164">
    <property type="entry name" value="TRANSCRIPTIONAL REGULATOR, MARR FAMILY"/>
    <property type="match status" value="1"/>
</dbReference>
<dbReference type="InterPro" id="IPR036390">
    <property type="entry name" value="WH_DNA-bd_sf"/>
</dbReference>